<keyword evidence="4" id="KW-1185">Reference proteome</keyword>
<feature type="region of interest" description="Disordered" evidence="1">
    <location>
        <begin position="71"/>
        <end position="103"/>
    </location>
</feature>
<accession>A0A6J5WE11</accession>
<evidence type="ECO:0000256" key="1">
    <source>
        <dbReference type="SAM" id="MobiDB-lite"/>
    </source>
</evidence>
<proteinExistence type="predicted"/>
<evidence type="ECO:0000259" key="2">
    <source>
        <dbReference type="Pfam" id="PF13456"/>
    </source>
</evidence>
<evidence type="ECO:0000313" key="3">
    <source>
        <dbReference type="EMBL" id="CAB4297882.1"/>
    </source>
</evidence>
<sequence length="103" mass="11793">MDAQEVIRCLNASEERMDSNGTLIAEAQTYLRLFPAVICQYASRNCNNVAHCQAKRALLFSVLADYIKEKSKETTSNSSKLQSDHTKQQESRRRLEQKIEVKN</sequence>
<name>A0A6J5WE11_PRUAR</name>
<protein>
    <recommendedName>
        <fullName evidence="2">RNase H type-1 domain-containing protein</fullName>
    </recommendedName>
</protein>
<dbReference type="GO" id="GO:0004523">
    <property type="term" value="F:RNA-DNA hybrid ribonuclease activity"/>
    <property type="evidence" value="ECO:0007669"/>
    <property type="project" value="InterPro"/>
</dbReference>
<evidence type="ECO:0000313" key="4">
    <source>
        <dbReference type="Proteomes" id="UP000507245"/>
    </source>
</evidence>
<dbReference type="EMBL" id="CAEKKB010000001">
    <property type="protein sequence ID" value="CAB4297882.1"/>
    <property type="molecule type" value="Genomic_DNA"/>
</dbReference>
<dbReference type="OrthoDB" id="10415235at2759"/>
<organism evidence="3 4">
    <name type="scientific">Prunus armeniaca</name>
    <name type="common">Apricot</name>
    <name type="synonym">Armeniaca vulgaris</name>
    <dbReference type="NCBI Taxonomy" id="36596"/>
    <lineage>
        <taxon>Eukaryota</taxon>
        <taxon>Viridiplantae</taxon>
        <taxon>Streptophyta</taxon>
        <taxon>Embryophyta</taxon>
        <taxon>Tracheophyta</taxon>
        <taxon>Spermatophyta</taxon>
        <taxon>Magnoliopsida</taxon>
        <taxon>eudicotyledons</taxon>
        <taxon>Gunneridae</taxon>
        <taxon>Pentapetalae</taxon>
        <taxon>rosids</taxon>
        <taxon>fabids</taxon>
        <taxon>Rosales</taxon>
        <taxon>Rosaceae</taxon>
        <taxon>Amygdaloideae</taxon>
        <taxon>Amygdaleae</taxon>
        <taxon>Prunus</taxon>
    </lineage>
</organism>
<reference evidence="4" key="1">
    <citation type="journal article" date="2020" name="Genome Biol.">
        <title>Gamete binning: chromosome-level and haplotype-resolved genome assembly enabled by high-throughput single-cell sequencing of gamete genomes.</title>
        <authorList>
            <person name="Campoy J.A."/>
            <person name="Sun H."/>
            <person name="Goel M."/>
            <person name="Jiao W.-B."/>
            <person name="Folz-Donahue K."/>
            <person name="Wang N."/>
            <person name="Rubio M."/>
            <person name="Liu C."/>
            <person name="Kukat C."/>
            <person name="Ruiz D."/>
            <person name="Huettel B."/>
            <person name="Schneeberger K."/>
        </authorList>
    </citation>
    <scope>NUCLEOTIDE SEQUENCE [LARGE SCALE GENOMIC DNA]</scope>
    <source>
        <strain evidence="4">cv. Rojo Pasion</strain>
    </source>
</reference>
<gene>
    <name evidence="3" type="ORF">ORAREDHAP_LOCUS9923</name>
</gene>
<dbReference type="GO" id="GO:0003676">
    <property type="term" value="F:nucleic acid binding"/>
    <property type="evidence" value="ECO:0007669"/>
    <property type="project" value="InterPro"/>
</dbReference>
<dbReference type="AlphaFoldDB" id="A0A6J5WE11"/>
<feature type="compositionally biased region" description="Basic and acidic residues" evidence="1">
    <location>
        <begin position="82"/>
        <end position="103"/>
    </location>
</feature>
<dbReference type="InterPro" id="IPR002156">
    <property type="entry name" value="RNaseH_domain"/>
</dbReference>
<feature type="domain" description="RNase H type-1" evidence="2">
    <location>
        <begin position="2"/>
        <end position="57"/>
    </location>
</feature>
<dbReference type="Pfam" id="PF13456">
    <property type="entry name" value="RVT_3"/>
    <property type="match status" value="1"/>
</dbReference>
<dbReference type="Proteomes" id="UP000507245">
    <property type="component" value="Unassembled WGS sequence"/>
</dbReference>